<protein>
    <submittedName>
        <fullName evidence="1">Uncharacterized protein</fullName>
    </submittedName>
</protein>
<accession>A0ABP4QMI0</accession>
<proteinExistence type="predicted"/>
<evidence type="ECO:0000313" key="2">
    <source>
        <dbReference type="Proteomes" id="UP001500064"/>
    </source>
</evidence>
<name>A0ABP4QMI0_9ACTN</name>
<dbReference type="Proteomes" id="UP001500064">
    <property type="component" value="Unassembled WGS sequence"/>
</dbReference>
<organism evidence="1 2">
    <name type="scientific">Nonomuraea maheshkhaliensis</name>
    <dbReference type="NCBI Taxonomy" id="419590"/>
    <lineage>
        <taxon>Bacteria</taxon>
        <taxon>Bacillati</taxon>
        <taxon>Actinomycetota</taxon>
        <taxon>Actinomycetes</taxon>
        <taxon>Streptosporangiales</taxon>
        <taxon>Streptosporangiaceae</taxon>
        <taxon>Nonomuraea</taxon>
    </lineage>
</organism>
<dbReference type="EMBL" id="BAAAMU010000003">
    <property type="protein sequence ID" value="GAA1613504.1"/>
    <property type="molecule type" value="Genomic_DNA"/>
</dbReference>
<sequence length="342" mass="38586">MAKDKLAIRRTRYTLQGYEHALESIRRDGRQHGPIPHAAPHQAFLEALALERIGEWKPACWRPDILGFGIAWIDPSPTGITLGIPTRYLPDIASTLMPTSSAAELANPIDGESAQIYGLPGLRFRLDGSTVILHIPGMAGRIEIPLASPGLWEKALLIAQASFDDTAVFFWDLLPDTWHPLERACAASWPERYVIGGIHYQASRLASGVLRRLPGICRPFSAHDMWFNFGRDLGYEIEFEWQDSGPPREVLGLLLHRKDGLNVRIASQGMPLNHFYSENCTYVRLLGDTGGCLDLRRLRHSPETREALKRYRAAQGRDRVAERRLELERKYNYPSSEKFLGP</sequence>
<dbReference type="RefSeq" id="WP_346101385.1">
    <property type="nucleotide sequence ID" value="NZ_BAAAMU010000003.1"/>
</dbReference>
<keyword evidence="2" id="KW-1185">Reference proteome</keyword>
<evidence type="ECO:0000313" key="1">
    <source>
        <dbReference type="EMBL" id="GAA1613504.1"/>
    </source>
</evidence>
<reference evidence="2" key="1">
    <citation type="journal article" date="2019" name="Int. J. Syst. Evol. Microbiol.">
        <title>The Global Catalogue of Microorganisms (GCM) 10K type strain sequencing project: providing services to taxonomists for standard genome sequencing and annotation.</title>
        <authorList>
            <consortium name="The Broad Institute Genomics Platform"/>
            <consortium name="The Broad Institute Genome Sequencing Center for Infectious Disease"/>
            <person name="Wu L."/>
            <person name="Ma J."/>
        </authorList>
    </citation>
    <scope>NUCLEOTIDE SEQUENCE [LARGE SCALE GENOMIC DNA]</scope>
    <source>
        <strain evidence="2">JCM 13929</strain>
    </source>
</reference>
<comment type="caution">
    <text evidence="1">The sequence shown here is derived from an EMBL/GenBank/DDBJ whole genome shotgun (WGS) entry which is preliminary data.</text>
</comment>
<gene>
    <name evidence="1" type="ORF">GCM10009733_007000</name>
</gene>